<sequence length="109" mass="11538">MSVGTGVAVICADSVTEGSGALMDSLSRTHEVVAITWPQVQAFAGNILEVVDARGLPAMVMSTQAYRAFTDEQKRVIERHCPGGLHHAPVDTLERIGGGGVRCCIAELF</sequence>
<dbReference type="PANTHER" id="PTHR43224:SF1">
    <property type="entry name" value="AMIDINOTRANSFERASE"/>
    <property type="match status" value="1"/>
</dbReference>
<proteinExistence type="predicted"/>
<dbReference type="Pfam" id="PF19420">
    <property type="entry name" value="DDAH_eukar"/>
    <property type="match status" value="1"/>
</dbReference>
<organism evidence="1">
    <name type="scientific">Chloropicon laureae</name>
    <dbReference type="NCBI Taxonomy" id="464258"/>
    <lineage>
        <taxon>Eukaryota</taxon>
        <taxon>Viridiplantae</taxon>
        <taxon>Chlorophyta</taxon>
        <taxon>Chloropicophyceae</taxon>
        <taxon>Chloropicales</taxon>
        <taxon>Chloropicaceae</taxon>
        <taxon>Chloropicon</taxon>
    </lineage>
</organism>
<dbReference type="Gene3D" id="3.75.10.10">
    <property type="entry name" value="L-arginine/glycine Amidinotransferase, Chain A"/>
    <property type="match status" value="1"/>
</dbReference>
<accession>A0A7S2Z629</accession>
<gene>
    <name evidence="1" type="ORF">CLAU1311_LOCUS7229</name>
</gene>
<dbReference type="PANTHER" id="PTHR43224">
    <property type="entry name" value="AMIDINOTRANSFERASE"/>
    <property type="match status" value="1"/>
</dbReference>
<name>A0A7S2Z629_9CHLO</name>
<dbReference type="EMBL" id="HBHU01011081">
    <property type="protein sequence ID" value="CAE0024992.1"/>
    <property type="molecule type" value="Transcribed_RNA"/>
</dbReference>
<evidence type="ECO:0000313" key="1">
    <source>
        <dbReference type="EMBL" id="CAE0024992.1"/>
    </source>
</evidence>
<dbReference type="InterPro" id="IPR014541">
    <property type="entry name" value="Amdntrnsf_FN0238"/>
</dbReference>
<dbReference type="SUPFAM" id="SSF55909">
    <property type="entry name" value="Pentein"/>
    <property type="match status" value="1"/>
</dbReference>
<reference evidence="1" key="1">
    <citation type="submission" date="2021-01" db="EMBL/GenBank/DDBJ databases">
        <authorList>
            <person name="Corre E."/>
            <person name="Pelletier E."/>
            <person name="Niang G."/>
            <person name="Scheremetjew M."/>
            <person name="Finn R."/>
            <person name="Kale V."/>
            <person name="Holt S."/>
            <person name="Cochrane G."/>
            <person name="Meng A."/>
            <person name="Brown T."/>
            <person name="Cohen L."/>
        </authorList>
    </citation>
    <scope>NUCLEOTIDE SEQUENCE</scope>
    <source>
        <strain evidence="1">RCC856</strain>
    </source>
</reference>
<dbReference type="AlphaFoldDB" id="A0A7S2Z629"/>
<protein>
    <submittedName>
        <fullName evidence="1">Uncharacterized protein</fullName>
    </submittedName>
</protein>